<protein>
    <recommendedName>
        <fullName evidence="2">MOSC domain-containing protein</fullName>
    </recommendedName>
</protein>
<organism evidence="3 4">
    <name type="scientific">Orchesella dallaii</name>
    <dbReference type="NCBI Taxonomy" id="48710"/>
    <lineage>
        <taxon>Eukaryota</taxon>
        <taxon>Metazoa</taxon>
        <taxon>Ecdysozoa</taxon>
        <taxon>Arthropoda</taxon>
        <taxon>Hexapoda</taxon>
        <taxon>Collembola</taxon>
        <taxon>Entomobryomorpha</taxon>
        <taxon>Entomobryoidea</taxon>
        <taxon>Orchesellidae</taxon>
        <taxon>Orchesellinae</taxon>
        <taxon>Orchesella</taxon>
    </lineage>
</organism>
<dbReference type="Pfam" id="PF03473">
    <property type="entry name" value="MOSC"/>
    <property type="match status" value="1"/>
</dbReference>
<name>A0ABP1Q0Q7_9HEXA</name>
<dbReference type="EMBL" id="CAXLJM020000016">
    <property type="protein sequence ID" value="CAL8082892.1"/>
    <property type="molecule type" value="Genomic_DNA"/>
</dbReference>
<reference evidence="3 4" key="1">
    <citation type="submission" date="2024-08" db="EMBL/GenBank/DDBJ databases">
        <authorList>
            <person name="Cucini C."/>
            <person name="Frati F."/>
        </authorList>
    </citation>
    <scope>NUCLEOTIDE SEQUENCE [LARGE SCALE GENOMIC DNA]</scope>
</reference>
<dbReference type="InterPro" id="IPR005303">
    <property type="entry name" value="MOCOS_middle"/>
</dbReference>
<keyword evidence="1" id="KW-0812">Transmembrane</keyword>
<keyword evidence="1" id="KW-0472">Membrane</keyword>
<dbReference type="PANTHER" id="PTHR14237:SF19">
    <property type="entry name" value="MITOCHONDRIAL AMIDOXIME REDUCING COMPONENT 1"/>
    <property type="match status" value="1"/>
</dbReference>
<sequence length="354" mass="39667">MHSDDANIWQASTTISAVCISSIAAILASTWFWKKPGSKECKPSLKPQKWVKVGNVKKLIVYPIKSCAGVVVEKAVVTTLGLKCHNANIRDRDFMVVDENGRQVTMVKFPTMALIKMEVGEGDIITLSAPDMPSFTFTFPKPDGTNERVCRVKHDAHLKALDCGDDVSQWFQEYIGDSTLRLYYHHLNFTQRTFEPYMFKCPQFERSDMGAFHNETSYLLVSEESIDELNKRLDKNSSWKNWRPTILIDQVNEPFAEVNWSFVKIGRGNGILKTAVPCYRCPLTTVDPDIGVLPKDGEPLKTLRTMNIGDEVVDKQLSEILKSKGIMGLRLGLYLPAGEGSIINAGDPVYAALL</sequence>
<dbReference type="SUPFAM" id="SSF141673">
    <property type="entry name" value="MOSC N-terminal domain-like"/>
    <property type="match status" value="1"/>
</dbReference>
<evidence type="ECO:0000259" key="2">
    <source>
        <dbReference type="PROSITE" id="PS51340"/>
    </source>
</evidence>
<evidence type="ECO:0000313" key="3">
    <source>
        <dbReference type="EMBL" id="CAL8082892.1"/>
    </source>
</evidence>
<dbReference type="Pfam" id="PF03476">
    <property type="entry name" value="MOSC_N"/>
    <property type="match status" value="1"/>
</dbReference>
<evidence type="ECO:0000313" key="4">
    <source>
        <dbReference type="Proteomes" id="UP001642540"/>
    </source>
</evidence>
<accession>A0ABP1Q0Q7</accession>
<feature type="domain" description="MOSC" evidence="2">
    <location>
        <begin position="191"/>
        <end position="352"/>
    </location>
</feature>
<keyword evidence="4" id="KW-1185">Reference proteome</keyword>
<evidence type="ECO:0000256" key="1">
    <source>
        <dbReference type="SAM" id="Phobius"/>
    </source>
</evidence>
<feature type="transmembrane region" description="Helical" evidence="1">
    <location>
        <begin position="12"/>
        <end position="33"/>
    </location>
</feature>
<keyword evidence="1" id="KW-1133">Transmembrane helix</keyword>
<proteinExistence type="predicted"/>
<dbReference type="Proteomes" id="UP001642540">
    <property type="component" value="Unassembled WGS sequence"/>
</dbReference>
<dbReference type="PROSITE" id="PS51340">
    <property type="entry name" value="MOSC"/>
    <property type="match status" value="1"/>
</dbReference>
<dbReference type="InterPro" id="IPR005302">
    <property type="entry name" value="MoCF_Sase_C"/>
</dbReference>
<dbReference type="PANTHER" id="PTHR14237">
    <property type="entry name" value="MOLYBDOPTERIN COFACTOR SULFURASE MOSC"/>
    <property type="match status" value="1"/>
</dbReference>
<gene>
    <name evidence="3" type="ORF">ODALV1_LOCUS5344</name>
</gene>
<comment type="caution">
    <text evidence="3">The sequence shown here is derived from an EMBL/GenBank/DDBJ whole genome shotgun (WGS) entry which is preliminary data.</text>
</comment>